<dbReference type="Pfam" id="PF19040">
    <property type="entry name" value="SGNH"/>
    <property type="match status" value="1"/>
</dbReference>
<evidence type="ECO:0000313" key="4">
    <source>
        <dbReference type="EMBL" id="MBV2133592.1"/>
    </source>
</evidence>
<evidence type="ECO:0000259" key="3">
    <source>
        <dbReference type="Pfam" id="PF19040"/>
    </source>
</evidence>
<feature type="transmembrane region" description="Helical" evidence="1">
    <location>
        <begin position="180"/>
        <end position="198"/>
    </location>
</feature>
<keyword evidence="1" id="KW-0472">Membrane</keyword>
<feature type="transmembrane region" description="Helical" evidence="1">
    <location>
        <begin position="43"/>
        <end position="66"/>
    </location>
</feature>
<reference evidence="4 5" key="1">
    <citation type="submission" date="2021-06" db="EMBL/GenBank/DDBJ databases">
        <title>Differences between aerobic and microaerobic xylene degrading microbial communities.</title>
        <authorList>
            <person name="Banerjee S."/>
            <person name="Tancsics A."/>
        </authorList>
    </citation>
    <scope>NUCLEOTIDE SEQUENCE [LARGE SCALE GENOMIC DNA]</scope>
    <source>
        <strain evidence="4 5">MAP12</strain>
    </source>
</reference>
<dbReference type="PANTHER" id="PTHR23028:SF53">
    <property type="entry name" value="ACYL_TRANSF_3 DOMAIN-CONTAINING PROTEIN"/>
    <property type="match status" value="1"/>
</dbReference>
<comment type="caution">
    <text evidence="4">The sequence shown here is derived from an EMBL/GenBank/DDBJ whole genome shotgun (WGS) entry which is preliminary data.</text>
</comment>
<dbReference type="PANTHER" id="PTHR23028">
    <property type="entry name" value="ACETYLTRANSFERASE"/>
    <property type="match status" value="1"/>
</dbReference>
<feature type="transmembrane region" description="Helical" evidence="1">
    <location>
        <begin position="156"/>
        <end position="173"/>
    </location>
</feature>
<dbReference type="InterPro" id="IPR043968">
    <property type="entry name" value="SGNH"/>
</dbReference>
<accession>A0ABS6MZ92</accession>
<feature type="transmembrane region" description="Helical" evidence="1">
    <location>
        <begin position="204"/>
        <end position="225"/>
    </location>
</feature>
<dbReference type="GO" id="GO:0016746">
    <property type="term" value="F:acyltransferase activity"/>
    <property type="evidence" value="ECO:0007669"/>
    <property type="project" value="UniProtKB-KW"/>
</dbReference>
<feature type="transmembrane region" description="Helical" evidence="1">
    <location>
        <begin position="323"/>
        <end position="346"/>
    </location>
</feature>
<name>A0ABS6MZ92_9GAMM</name>
<gene>
    <name evidence="4" type="ORF">KRX52_12395</name>
</gene>
<keyword evidence="4" id="KW-0012">Acyltransferase</keyword>
<feature type="domain" description="SGNH" evidence="3">
    <location>
        <begin position="409"/>
        <end position="655"/>
    </location>
</feature>
<organism evidence="4 5">
    <name type="scientific">Geopseudomonas aromaticivorans</name>
    <dbReference type="NCBI Taxonomy" id="2849492"/>
    <lineage>
        <taxon>Bacteria</taxon>
        <taxon>Pseudomonadati</taxon>
        <taxon>Pseudomonadota</taxon>
        <taxon>Gammaproteobacteria</taxon>
        <taxon>Pseudomonadales</taxon>
        <taxon>Pseudomonadaceae</taxon>
        <taxon>Geopseudomonas</taxon>
    </lineage>
</organism>
<dbReference type="InterPro" id="IPR002656">
    <property type="entry name" value="Acyl_transf_3_dom"/>
</dbReference>
<dbReference type="EMBL" id="JAHRGL010000030">
    <property type="protein sequence ID" value="MBV2133592.1"/>
    <property type="molecule type" value="Genomic_DNA"/>
</dbReference>
<feature type="transmembrane region" description="Helical" evidence="1">
    <location>
        <begin position="237"/>
        <end position="254"/>
    </location>
</feature>
<dbReference type="Proteomes" id="UP000813068">
    <property type="component" value="Unassembled WGS sequence"/>
</dbReference>
<keyword evidence="1" id="KW-0812">Transmembrane</keyword>
<keyword evidence="1" id="KW-1133">Transmembrane helix</keyword>
<evidence type="ECO:0000313" key="5">
    <source>
        <dbReference type="Proteomes" id="UP000813068"/>
    </source>
</evidence>
<feature type="transmembrane region" description="Helical" evidence="1">
    <location>
        <begin position="358"/>
        <end position="376"/>
    </location>
</feature>
<proteinExistence type="predicted"/>
<keyword evidence="4" id="KW-0808">Transferase</keyword>
<evidence type="ECO:0000256" key="1">
    <source>
        <dbReference type="SAM" id="Phobius"/>
    </source>
</evidence>
<sequence length="666" mass="72617">MGGDVPRISAAGAGGEGFRSDINGLRAWAVMAVVLYHFNVPGFSGGFAGVDVFFVISGFLMAGIVVGGLDGERFSLPDFYLARARRILPALIVLVGVLLVVGWFLLMPREYQTLGKHARESLLFSSNLRYLAEAGYFDVASHEKWLLHTWSLSVEWQYYLIYPLVLLVLAKLLPGRRALLGAHVLVLMASFVLCQVLSTGKPSQAFFLLQARAWELLLGGIVFLLGGRLRPSGRGVALLESLGIALVVAAIVLIDAGARWPGSAALLPTLGAALVLLARRQGSPWTGSGLAQWLGTRSYSIYLWHWPLAVGLVYFELEQAPLWVGAGLMASLLLGHASYALVEVPARRWLAKKSNVRNAVWLVACVVVVAVSAQLVRRSGFPERLPEAVARIEAERHNRNPRIDECLAADASCIYGGKQVGALVIGDSHADAVVNAVAASLPGAEQGVYFKGLSGCLTVFAAQWAGEGSRDECAGLKKELAAGLDKLFPGKPIILINRTSLYAMGELPAPGVKNPGKPLVYFSRPAATQTPEYLEEFRRNYVESVCQMSRQHPLYLVRPIPEMPDRVPQVLGRAMLLGKQGEVSITRDEYRQRHAFIWAVQDEAAQRCGAQILDPLPYLCDREKCYGSRDGWPLYVDDDHLSEFGNRLLVPMFAQVFALLAAQAPH</sequence>
<dbReference type="Pfam" id="PF01757">
    <property type="entry name" value="Acyl_transf_3"/>
    <property type="match status" value="1"/>
</dbReference>
<dbReference type="InterPro" id="IPR050879">
    <property type="entry name" value="Acyltransferase_3"/>
</dbReference>
<feature type="domain" description="Acyltransferase 3" evidence="2">
    <location>
        <begin position="21"/>
        <end position="334"/>
    </location>
</feature>
<feature type="transmembrane region" description="Helical" evidence="1">
    <location>
        <begin position="87"/>
        <end position="106"/>
    </location>
</feature>
<protein>
    <submittedName>
        <fullName evidence="4">Acyltransferase</fullName>
    </submittedName>
</protein>
<keyword evidence="5" id="KW-1185">Reference proteome</keyword>
<evidence type="ECO:0000259" key="2">
    <source>
        <dbReference type="Pfam" id="PF01757"/>
    </source>
</evidence>